<comment type="caution">
    <text evidence="2">The sequence shown here is derived from an EMBL/GenBank/DDBJ whole genome shotgun (WGS) entry which is preliminary data.</text>
</comment>
<reference evidence="2" key="2">
    <citation type="submission" date="2020-09" db="EMBL/GenBank/DDBJ databases">
        <authorList>
            <person name="Sun Q."/>
            <person name="Ohkuma M."/>
        </authorList>
    </citation>
    <scope>NUCLEOTIDE SEQUENCE</scope>
    <source>
        <strain evidence="2">JCM 4633</strain>
    </source>
</reference>
<gene>
    <name evidence="2" type="ORF">GCM10010507_19270</name>
</gene>
<sequence>MTHSAHRLREEVAYVAYHFHWAHHDILGLPHAERRAWVREIARINTSLTRSGTGGAER</sequence>
<evidence type="ECO:0000313" key="3">
    <source>
        <dbReference type="Proteomes" id="UP000646244"/>
    </source>
</evidence>
<dbReference type="RefSeq" id="WP_190109271.1">
    <property type="nucleotide sequence ID" value="NZ_BMVB01000005.1"/>
</dbReference>
<organism evidence="2 3">
    <name type="scientific">Streptomyces cinnamoneus</name>
    <name type="common">Streptoverticillium cinnamoneum</name>
    <dbReference type="NCBI Taxonomy" id="53446"/>
    <lineage>
        <taxon>Bacteria</taxon>
        <taxon>Bacillati</taxon>
        <taxon>Actinomycetota</taxon>
        <taxon>Actinomycetes</taxon>
        <taxon>Kitasatosporales</taxon>
        <taxon>Streptomycetaceae</taxon>
        <taxon>Streptomyces</taxon>
        <taxon>Streptomyces cinnamoneus group</taxon>
    </lineage>
</organism>
<accession>A0A918TJ31</accession>
<evidence type="ECO:0000313" key="2">
    <source>
        <dbReference type="EMBL" id="GHC44414.1"/>
    </source>
</evidence>
<evidence type="ECO:0000259" key="1">
    <source>
        <dbReference type="Pfam" id="PF20546"/>
    </source>
</evidence>
<reference evidence="2" key="1">
    <citation type="journal article" date="2014" name="Int. J. Syst. Evol. Microbiol.">
        <title>Complete genome sequence of Corynebacterium casei LMG S-19264T (=DSM 44701T), isolated from a smear-ripened cheese.</title>
        <authorList>
            <consortium name="US DOE Joint Genome Institute (JGI-PGF)"/>
            <person name="Walter F."/>
            <person name="Albersmeier A."/>
            <person name="Kalinowski J."/>
            <person name="Ruckert C."/>
        </authorList>
    </citation>
    <scope>NUCLEOTIDE SEQUENCE</scope>
    <source>
        <strain evidence="2">JCM 4633</strain>
    </source>
</reference>
<feature type="domain" description="DUF6760" evidence="1">
    <location>
        <begin position="7"/>
        <end position="49"/>
    </location>
</feature>
<dbReference type="AlphaFoldDB" id="A0A918TJ31"/>
<name>A0A918TJ31_STRCJ</name>
<protein>
    <recommendedName>
        <fullName evidence="1">DUF6760 domain-containing protein</fullName>
    </recommendedName>
</protein>
<dbReference type="Pfam" id="PF20546">
    <property type="entry name" value="DUF6760"/>
    <property type="match status" value="1"/>
</dbReference>
<proteinExistence type="predicted"/>
<dbReference type="InterPro" id="IPR046648">
    <property type="entry name" value="DUF6760"/>
</dbReference>
<dbReference type="EMBL" id="BMVB01000005">
    <property type="protein sequence ID" value="GHC44414.1"/>
    <property type="molecule type" value="Genomic_DNA"/>
</dbReference>
<dbReference type="Proteomes" id="UP000646244">
    <property type="component" value="Unassembled WGS sequence"/>
</dbReference>